<dbReference type="EMBL" id="UINC01078454">
    <property type="protein sequence ID" value="SVC19539.1"/>
    <property type="molecule type" value="Genomic_DNA"/>
</dbReference>
<proteinExistence type="predicted"/>
<sequence>MNTKRIFLLLSFVFALDLLGASKFSIPATDEGLPGEGPIRRYPWFENLWEKKRTGWANQVKQD</sequence>
<dbReference type="AlphaFoldDB" id="A0A382K5U0"/>
<protein>
    <submittedName>
        <fullName evidence="1">Uncharacterized protein</fullName>
    </submittedName>
</protein>
<accession>A0A382K5U0</accession>
<evidence type="ECO:0000313" key="1">
    <source>
        <dbReference type="EMBL" id="SVC19539.1"/>
    </source>
</evidence>
<name>A0A382K5U0_9ZZZZ</name>
<feature type="non-terminal residue" evidence="1">
    <location>
        <position position="63"/>
    </location>
</feature>
<organism evidence="1">
    <name type="scientific">marine metagenome</name>
    <dbReference type="NCBI Taxonomy" id="408172"/>
    <lineage>
        <taxon>unclassified sequences</taxon>
        <taxon>metagenomes</taxon>
        <taxon>ecological metagenomes</taxon>
    </lineage>
</organism>
<gene>
    <name evidence="1" type="ORF">METZ01_LOCUS272393</name>
</gene>
<reference evidence="1" key="1">
    <citation type="submission" date="2018-05" db="EMBL/GenBank/DDBJ databases">
        <authorList>
            <person name="Lanie J.A."/>
            <person name="Ng W.-L."/>
            <person name="Kazmierczak K.M."/>
            <person name="Andrzejewski T.M."/>
            <person name="Davidsen T.M."/>
            <person name="Wayne K.J."/>
            <person name="Tettelin H."/>
            <person name="Glass J.I."/>
            <person name="Rusch D."/>
            <person name="Podicherti R."/>
            <person name="Tsui H.-C.T."/>
            <person name="Winkler M.E."/>
        </authorList>
    </citation>
    <scope>NUCLEOTIDE SEQUENCE</scope>
</reference>